<dbReference type="AlphaFoldDB" id="A0AA38LG66"/>
<keyword evidence="1" id="KW-1133">Transmembrane helix</keyword>
<dbReference type="Proteomes" id="UP000824469">
    <property type="component" value="Unassembled WGS sequence"/>
</dbReference>
<keyword evidence="3" id="KW-1185">Reference proteome</keyword>
<keyword evidence="1" id="KW-0472">Membrane</keyword>
<organism evidence="2 3">
    <name type="scientific">Taxus chinensis</name>
    <name type="common">Chinese yew</name>
    <name type="synonym">Taxus wallichiana var. chinensis</name>
    <dbReference type="NCBI Taxonomy" id="29808"/>
    <lineage>
        <taxon>Eukaryota</taxon>
        <taxon>Viridiplantae</taxon>
        <taxon>Streptophyta</taxon>
        <taxon>Embryophyta</taxon>
        <taxon>Tracheophyta</taxon>
        <taxon>Spermatophyta</taxon>
        <taxon>Pinopsida</taxon>
        <taxon>Pinidae</taxon>
        <taxon>Conifers II</taxon>
        <taxon>Cupressales</taxon>
        <taxon>Taxaceae</taxon>
        <taxon>Taxus</taxon>
    </lineage>
</organism>
<dbReference type="Gene3D" id="3.90.550.50">
    <property type="match status" value="1"/>
</dbReference>
<accession>A0AA38LG66</accession>
<dbReference type="FunFam" id="3.90.550.50:FF:000026">
    <property type="entry name" value="Glycoprotein-N-acetylgalactosamine 3-beta-galactosyltransferase 1"/>
    <property type="match status" value="1"/>
</dbReference>
<evidence type="ECO:0000313" key="3">
    <source>
        <dbReference type="Proteomes" id="UP000824469"/>
    </source>
</evidence>
<dbReference type="Pfam" id="PF04646">
    <property type="entry name" value="DUF604"/>
    <property type="match status" value="1"/>
</dbReference>
<dbReference type="InterPro" id="IPR006740">
    <property type="entry name" value="DUF604"/>
</dbReference>
<proteinExistence type="predicted"/>
<evidence type="ECO:0000256" key="1">
    <source>
        <dbReference type="SAM" id="Phobius"/>
    </source>
</evidence>
<dbReference type="PANTHER" id="PTHR10811">
    <property type="entry name" value="FRINGE-RELATED"/>
    <property type="match status" value="1"/>
</dbReference>
<evidence type="ECO:0000313" key="2">
    <source>
        <dbReference type="EMBL" id="KAH9320990.1"/>
    </source>
</evidence>
<sequence length="495" mass="56392">MQCHERLLATPRNNRNIKKWRQTRSSTISIVAIALALGTFTWLSVVFSSARPHLQEWQGSPLSFPWEPFEISDNDEEGGRHHSHGSMAMVANMTGPFLQSTDSSKRPFQAGNLILNQIVFGIAGSAQLWQKRKEFVKLWFEPQQMRGFVWLEEPLDADPSESLPPVKLSDDISRFAYTNPRGHPSGVRIARIVKETFKLGLQDVRWFVLGDDDTVFNVHNLIRVLSKYDPSEMHYIGNPSESHSANAYFSQNMAFGGGGIAISYPLAEVLNNMEDACLERYSELYGSDDRLHACISELGIPLTREPGFHQWDVRGNAFGLLAGHPVAPFVSMHHLEAIDPVFPQHNSLDGLKLLVKAMKTEPTSFLQRSICYDHKRRLSFSVSIGYVVQVFPKIILPRELDRIERTFKAWNRRDKAEDFDIDTRTPYRSTCNKPFLFFLKDVHSGEGATIVSTYKRDKTSDDLKRRAFCLSSALPVHEVQEIEVVSRPMPHQWHL</sequence>
<feature type="non-terminal residue" evidence="2">
    <location>
        <position position="495"/>
    </location>
</feature>
<keyword evidence="1" id="KW-0812">Transmembrane</keyword>
<comment type="caution">
    <text evidence="2">The sequence shown here is derived from an EMBL/GenBank/DDBJ whole genome shotgun (WGS) entry which is preliminary data.</text>
</comment>
<reference evidence="2 3" key="1">
    <citation type="journal article" date="2021" name="Nat. Plants">
        <title>The Taxus genome provides insights into paclitaxel biosynthesis.</title>
        <authorList>
            <person name="Xiong X."/>
            <person name="Gou J."/>
            <person name="Liao Q."/>
            <person name="Li Y."/>
            <person name="Zhou Q."/>
            <person name="Bi G."/>
            <person name="Li C."/>
            <person name="Du R."/>
            <person name="Wang X."/>
            <person name="Sun T."/>
            <person name="Guo L."/>
            <person name="Liang H."/>
            <person name="Lu P."/>
            <person name="Wu Y."/>
            <person name="Zhang Z."/>
            <person name="Ro D.K."/>
            <person name="Shang Y."/>
            <person name="Huang S."/>
            <person name="Yan J."/>
        </authorList>
    </citation>
    <scope>NUCLEOTIDE SEQUENCE [LARGE SCALE GENOMIC DNA]</scope>
    <source>
        <strain evidence="2">Ta-2019</strain>
    </source>
</reference>
<dbReference type="EMBL" id="JAHRHJ020000003">
    <property type="protein sequence ID" value="KAH9320990.1"/>
    <property type="molecule type" value="Genomic_DNA"/>
</dbReference>
<name>A0AA38LG66_TAXCH</name>
<feature type="transmembrane region" description="Helical" evidence="1">
    <location>
        <begin position="28"/>
        <end position="47"/>
    </location>
</feature>
<dbReference type="OMA" id="MHHLEAI"/>
<gene>
    <name evidence="2" type="ORF">KI387_015629</name>
</gene>
<protein>
    <submittedName>
        <fullName evidence="2">Uncharacterized protein</fullName>
    </submittedName>
</protein>